<keyword evidence="3" id="KW-1185">Reference proteome</keyword>
<reference evidence="2 3" key="1">
    <citation type="submission" date="2015-04" db="EMBL/GenBank/DDBJ databases">
        <authorList>
            <person name="Syromyatnikov M.Y."/>
            <person name="Popov V.N."/>
        </authorList>
    </citation>
    <scope>NUCLEOTIDE SEQUENCE [LARGE SCALE GENOMIC DNA]</scope>
</reference>
<evidence type="ECO:0000313" key="2">
    <source>
        <dbReference type="EMBL" id="CRK90997.1"/>
    </source>
</evidence>
<name>A0A1J1HSL8_9DIPT</name>
<accession>A0A1J1HSL8</accession>
<feature type="compositionally biased region" description="Basic and acidic residues" evidence="1">
    <location>
        <begin position="8"/>
        <end position="32"/>
    </location>
</feature>
<proteinExistence type="predicted"/>
<feature type="region of interest" description="Disordered" evidence="1">
    <location>
        <begin position="1"/>
        <end position="43"/>
    </location>
</feature>
<dbReference type="AlphaFoldDB" id="A0A1J1HSL8"/>
<organism evidence="2 3">
    <name type="scientific">Clunio marinus</name>
    <dbReference type="NCBI Taxonomy" id="568069"/>
    <lineage>
        <taxon>Eukaryota</taxon>
        <taxon>Metazoa</taxon>
        <taxon>Ecdysozoa</taxon>
        <taxon>Arthropoda</taxon>
        <taxon>Hexapoda</taxon>
        <taxon>Insecta</taxon>
        <taxon>Pterygota</taxon>
        <taxon>Neoptera</taxon>
        <taxon>Endopterygota</taxon>
        <taxon>Diptera</taxon>
        <taxon>Nematocera</taxon>
        <taxon>Chironomoidea</taxon>
        <taxon>Chironomidae</taxon>
        <taxon>Clunio</taxon>
    </lineage>
</organism>
<evidence type="ECO:0000256" key="1">
    <source>
        <dbReference type="SAM" id="MobiDB-lite"/>
    </source>
</evidence>
<dbReference type="Proteomes" id="UP000183832">
    <property type="component" value="Unassembled WGS sequence"/>
</dbReference>
<evidence type="ECO:0000313" key="3">
    <source>
        <dbReference type="Proteomes" id="UP000183832"/>
    </source>
</evidence>
<gene>
    <name evidence="2" type="ORF">CLUMA_CG004685</name>
</gene>
<sequence length="85" mass="9688">MKKKTNVKHCEGNNDVSKHSKSLNSDDKQGFEEEKETQTSSLKPTVITMILNDHRNSSLAFVYVLSHLQVVDARRKNKKKPVSFS</sequence>
<dbReference type="EMBL" id="CVRI01000020">
    <property type="protein sequence ID" value="CRK90997.1"/>
    <property type="molecule type" value="Genomic_DNA"/>
</dbReference>
<protein>
    <submittedName>
        <fullName evidence="2">CLUMA_CG004685, isoform A</fullName>
    </submittedName>
</protein>